<dbReference type="Gene3D" id="1.10.10.10">
    <property type="entry name" value="Winged helix-like DNA-binding domain superfamily/Winged helix DNA-binding domain"/>
    <property type="match status" value="1"/>
</dbReference>
<keyword evidence="3" id="KW-0804">Transcription</keyword>
<keyword evidence="6" id="KW-1185">Reference proteome</keyword>
<keyword evidence="1" id="KW-0805">Transcription regulation</keyword>
<feature type="domain" description="HTH luxR-type" evidence="4">
    <location>
        <begin position="253"/>
        <end position="318"/>
    </location>
</feature>
<evidence type="ECO:0000256" key="2">
    <source>
        <dbReference type="ARBA" id="ARBA00023125"/>
    </source>
</evidence>
<gene>
    <name evidence="5" type="ORF">K8F61_09615</name>
</gene>
<dbReference type="Proteomes" id="UP001199642">
    <property type="component" value="Chromosome"/>
</dbReference>
<dbReference type="SUPFAM" id="SSF46894">
    <property type="entry name" value="C-terminal effector domain of the bipartite response regulators"/>
    <property type="match status" value="1"/>
</dbReference>
<dbReference type="SMART" id="SM00421">
    <property type="entry name" value="HTH_LUXR"/>
    <property type="match status" value="1"/>
</dbReference>
<dbReference type="PROSITE" id="PS50043">
    <property type="entry name" value="HTH_LUXR_2"/>
    <property type="match status" value="1"/>
</dbReference>
<evidence type="ECO:0000313" key="6">
    <source>
        <dbReference type="Proteomes" id="UP001199642"/>
    </source>
</evidence>
<dbReference type="CDD" id="cd06170">
    <property type="entry name" value="LuxR_C_like"/>
    <property type="match status" value="1"/>
</dbReference>
<reference evidence="5 6" key="1">
    <citation type="submission" date="2023-01" db="EMBL/GenBank/DDBJ databases">
        <title>Characterization of estradiol degrading bacteria Microbacterium sp. MZT7 and reveal degrading genes through genome analysis.</title>
        <authorList>
            <person name="Hao P."/>
            <person name="Gao Y."/>
        </authorList>
    </citation>
    <scope>NUCLEOTIDE SEQUENCE [LARGE SCALE GENOMIC DNA]</scope>
    <source>
        <strain evidence="5 6">MZT7</strain>
    </source>
</reference>
<dbReference type="PANTHER" id="PTHR44688:SF16">
    <property type="entry name" value="DNA-BINDING TRANSCRIPTIONAL ACTIVATOR DEVR_DOSR"/>
    <property type="match status" value="1"/>
</dbReference>
<dbReference type="EMBL" id="CP082781">
    <property type="protein sequence ID" value="UGS24969.1"/>
    <property type="molecule type" value="Genomic_DNA"/>
</dbReference>
<dbReference type="InterPro" id="IPR016032">
    <property type="entry name" value="Sig_transdc_resp-reg_C-effctor"/>
</dbReference>
<accession>A0ABY3RMG3</accession>
<organism evidence="5 6">
    <name type="scientific">Microbacterium resistens</name>
    <dbReference type="NCBI Taxonomy" id="156977"/>
    <lineage>
        <taxon>Bacteria</taxon>
        <taxon>Bacillati</taxon>
        <taxon>Actinomycetota</taxon>
        <taxon>Actinomycetes</taxon>
        <taxon>Micrococcales</taxon>
        <taxon>Microbacteriaceae</taxon>
        <taxon>Microbacterium</taxon>
    </lineage>
</organism>
<keyword evidence="2" id="KW-0238">DNA-binding</keyword>
<evidence type="ECO:0000313" key="5">
    <source>
        <dbReference type="EMBL" id="UGS24969.1"/>
    </source>
</evidence>
<sequence>MANEQELELRARERIALIHAAQGRLREARLALRRVELLSDPDGPSSFTRGARALVAAESLKPEAKDLIEAIVHDEIPDPYWPLLLLGSARWRTAHGGAAAVLEEAALTQISRSVKPQTFARSTLLAIRANALIAMGRPSTATNELGAEETLETPELALARASAEVLCGSPLKGARAMRRLATNQDVGPSVRAEALLMGLWPNPQDSVEAGHTIQVARELIEREGVRRVLLAVPSELSRLVCPGELSAGEQRNPLSAPVVLRGSERRVLVALAEEGSLRDVAHRLGISMNTLKTHARAIYQKLDVSSRADAVRVADRHGLLEQGVDDR</sequence>
<dbReference type="InterPro" id="IPR000792">
    <property type="entry name" value="Tscrpt_reg_LuxR_C"/>
</dbReference>
<name>A0ABY3RMG3_9MICO</name>
<dbReference type="RefSeq" id="WP_231818844.1">
    <property type="nucleotide sequence ID" value="NZ_CP082781.1"/>
</dbReference>
<proteinExistence type="predicted"/>
<dbReference type="Pfam" id="PF00196">
    <property type="entry name" value="GerE"/>
    <property type="match status" value="1"/>
</dbReference>
<evidence type="ECO:0000256" key="1">
    <source>
        <dbReference type="ARBA" id="ARBA00023015"/>
    </source>
</evidence>
<evidence type="ECO:0000256" key="3">
    <source>
        <dbReference type="ARBA" id="ARBA00023163"/>
    </source>
</evidence>
<protein>
    <submittedName>
        <fullName evidence="5">LuxR C-terminal-related transcriptional regulator</fullName>
    </submittedName>
</protein>
<dbReference type="InterPro" id="IPR036388">
    <property type="entry name" value="WH-like_DNA-bd_sf"/>
</dbReference>
<evidence type="ECO:0000259" key="4">
    <source>
        <dbReference type="PROSITE" id="PS50043"/>
    </source>
</evidence>
<dbReference type="PANTHER" id="PTHR44688">
    <property type="entry name" value="DNA-BINDING TRANSCRIPTIONAL ACTIVATOR DEVR_DOSR"/>
    <property type="match status" value="1"/>
</dbReference>